<evidence type="ECO:0000313" key="2">
    <source>
        <dbReference type="EMBL" id="JAS31151.1"/>
    </source>
</evidence>
<organism evidence="2">
    <name type="scientific">Clastoptera arizonana</name>
    <name type="common">Arizona spittle bug</name>
    <dbReference type="NCBI Taxonomy" id="38151"/>
    <lineage>
        <taxon>Eukaryota</taxon>
        <taxon>Metazoa</taxon>
        <taxon>Ecdysozoa</taxon>
        <taxon>Arthropoda</taxon>
        <taxon>Hexapoda</taxon>
        <taxon>Insecta</taxon>
        <taxon>Pterygota</taxon>
        <taxon>Neoptera</taxon>
        <taxon>Paraneoptera</taxon>
        <taxon>Hemiptera</taxon>
        <taxon>Auchenorrhyncha</taxon>
        <taxon>Cercopoidea</taxon>
        <taxon>Clastopteridae</taxon>
        <taxon>Clastoptera</taxon>
    </lineage>
</organism>
<keyword evidence="1" id="KW-1133">Transmembrane helix</keyword>
<proteinExistence type="predicted"/>
<sequence>MDTLTEVFLYLLFNIVLSVFGLPVLYALAALINSIKRKFNTLRSQKSWPQWMLFICGKLLWWTVIILKNLLYIYTYILKIILMPRKRDLTNRQSQTEEITTIQSNASEIAPPILNSQLCNGMLEEEERENTYLLDQWEVAGKLYGMQIRTLDQDQQIIAHKLITDILFHAKIKQLTISSSIKLHNSEPQGQIGDGIIFQGKKGTAARGMDMDPLLHLVTDNFPSTLT</sequence>
<accession>A0A1B6DZR6</accession>
<feature type="transmembrane region" description="Helical" evidence="1">
    <location>
        <begin position="7"/>
        <end position="32"/>
    </location>
</feature>
<dbReference type="EMBL" id="GEDC01006147">
    <property type="protein sequence ID" value="JAS31151.1"/>
    <property type="molecule type" value="Transcribed_RNA"/>
</dbReference>
<protein>
    <submittedName>
        <fullName evidence="2">Uncharacterized protein</fullName>
    </submittedName>
</protein>
<name>A0A1B6DZR6_9HEMI</name>
<keyword evidence="1" id="KW-0812">Transmembrane</keyword>
<keyword evidence="1" id="KW-0472">Membrane</keyword>
<dbReference type="AlphaFoldDB" id="A0A1B6DZR6"/>
<feature type="transmembrane region" description="Helical" evidence="1">
    <location>
        <begin position="52"/>
        <end position="77"/>
    </location>
</feature>
<reference evidence="2" key="1">
    <citation type="submission" date="2015-12" db="EMBL/GenBank/DDBJ databases">
        <title>De novo transcriptome assembly of four potential Pierce s Disease insect vectors from Arizona vineyards.</title>
        <authorList>
            <person name="Tassone E.E."/>
        </authorList>
    </citation>
    <scope>NUCLEOTIDE SEQUENCE</scope>
</reference>
<evidence type="ECO:0000256" key="1">
    <source>
        <dbReference type="SAM" id="Phobius"/>
    </source>
</evidence>
<gene>
    <name evidence="2" type="ORF">g.33926</name>
</gene>